<evidence type="ECO:0000256" key="4">
    <source>
        <dbReference type="ARBA" id="ARBA00023004"/>
    </source>
</evidence>
<reference evidence="6" key="1">
    <citation type="submission" date="2025-08" db="UniProtKB">
        <authorList>
            <consortium name="RefSeq"/>
        </authorList>
    </citation>
    <scope>IDENTIFICATION</scope>
    <source>
        <tissue evidence="6">Testes</tissue>
    </source>
</reference>
<evidence type="ECO:0000256" key="1">
    <source>
        <dbReference type="ARBA" id="ARBA00001954"/>
    </source>
</evidence>
<comment type="cofactor">
    <cofactor evidence="1">
        <name>Fe(2+)</name>
        <dbReference type="ChEBI" id="CHEBI:29033"/>
    </cofactor>
</comment>
<name>A0ABM0MKC9_SACKO</name>
<dbReference type="PANTHER" id="PTHR10543">
    <property type="entry name" value="BETA-CAROTENE DIOXYGENASE"/>
    <property type="match status" value="1"/>
</dbReference>
<evidence type="ECO:0000256" key="3">
    <source>
        <dbReference type="ARBA" id="ARBA00022723"/>
    </source>
</evidence>
<keyword evidence="5" id="KW-1185">Reference proteome</keyword>
<dbReference type="RefSeq" id="XP_006820470.1">
    <property type="nucleotide sequence ID" value="XM_006820407.1"/>
</dbReference>
<keyword evidence="4" id="KW-0408">Iron</keyword>
<comment type="similarity">
    <text evidence="2">Belongs to the carotenoid oxygenase family.</text>
</comment>
<gene>
    <name evidence="6" type="primary">LOC100374086</name>
</gene>
<evidence type="ECO:0000313" key="5">
    <source>
        <dbReference type="Proteomes" id="UP000694865"/>
    </source>
</evidence>
<dbReference type="GeneID" id="100374086"/>
<accession>A0ABM0MKC9</accession>
<dbReference type="Pfam" id="PF03055">
    <property type="entry name" value="RPE65"/>
    <property type="match status" value="1"/>
</dbReference>
<organism evidence="5 6">
    <name type="scientific">Saccoglossus kowalevskii</name>
    <name type="common">Acorn worm</name>
    <dbReference type="NCBI Taxonomy" id="10224"/>
    <lineage>
        <taxon>Eukaryota</taxon>
        <taxon>Metazoa</taxon>
        <taxon>Hemichordata</taxon>
        <taxon>Enteropneusta</taxon>
        <taxon>Harrimaniidae</taxon>
        <taxon>Saccoglossus</taxon>
    </lineage>
</organism>
<evidence type="ECO:0000313" key="6">
    <source>
        <dbReference type="RefSeq" id="XP_006820470.1"/>
    </source>
</evidence>
<dbReference type="InterPro" id="IPR004294">
    <property type="entry name" value="Carotenoid_Oase"/>
</dbReference>
<dbReference type="PANTHER" id="PTHR10543:SF132">
    <property type="entry name" value="BETA,BETA-CAROTENE 15,15'-DIOXYGENASE"/>
    <property type="match status" value="1"/>
</dbReference>
<keyword evidence="3" id="KW-0479">Metal-binding</keyword>
<proteinExistence type="inferred from homology"/>
<protein>
    <submittedName>
        <fullName evidence="6">Beta,beta-carotene 9',10'-oxygenase-like</fullName>
    </submittedName>
</protein>
<evidence type="ECO:0000256" key="2">
    <source>
        <dbReference type="ARBA" id="ARBA00006787"/>
    </source>
</evidence>
<sequence>MPGPPGKVGEQSFVSPTLKASKFPRTIPKWLTGTLLRNGPGKFEVGDEPYKHWFDGLALIHRFSFHDGQVTYQNRFLRSDAYNKAMKYNRIILSEFGTLGIPDPCKTIFERFATHLVPLNITDNDLINVFTIGDEIYVNTETCFFRRISNTETLEFDKKRINQFRTLGVLTASAHPHVDRDGTTYNMASSYMTGSCYNIVKYGKESSDDPSKNAEIIGTIRAKHCLKPSYYHSFGMTENYFIFLEQPLYINLKKLATAQLRGSAICTCLEFDNNAKSYFHLMEKKTGKKLSIEYEADGFFGMHVINAYEDEGHVVFDMCCYHDDELITKFYLDYLRNGDHEGKRHFSPSSSMRFVMPLHVNLSTTPRGRNLVTLKNCKAVAVLQKNGTVHITPEKISEAITDMPRINYDKCNQRPYTYYYGVAACKPGDFTNGLVKVNVRQKSFELWSDDDCYPSEPVFIESPGAVMEDDGVIVSTVINTRKRSAFLLVLDASTFTELGRANIPDEVECPVGFHAMYLSKQQTQLANQSHKQNGLPSV</sequence>
<dbReference type="Proteomes" id="UP000694865">
    <property type="component" value="Unplaced"/>
</dbReference>